<proteinExistence type="predicted"/>
<dbReference type="AlphaFoldDB" id="A0A5D4SN63"/>
<evidence type="ECO:0000313" key="4">
    <source>
        <dbReference type="Proteomes" id="UP000322139"/>
    </source>
</evidence>
<evidence type="ECO:0000256" key="1">
    <source>
        <dbReference type="SAM" id="MobiDB-lite"/>
    </source>
</evidence>
<feature type="region of interest" description="Disordered" evidence="1">
    <location>
        <begin position="61"/>
        <end position="80"/>
    </location>
</feature>
<comment type="caution">
    <text evidence="3">The sequence shown here is derived from an EMBL/GenBank/DDBJ whole genome shotgun (WGS) entry which is preliminary data.</text>
</comment>
<sequence>MPVSVIFNQVNVISMSSNSIISTGQNSQPDWNAQGKLNTGNGVYINAASLGNFSFVNDPDVADTPIAQPENINPQPVSQI</sequence>
<accession>A0A5D4SN63</accession>
<organism evidence="3 5">
    <name type="scientific">Bacillus infantis</name>
    <dbReference type="NCBI Taxonomy" id="324767"/>
    <lineage>
        <taxon>Bacteria</taxon>
        <taxon>Bacillati</taxon>
        <taxon>Bacillota</taxon>
        <taxon>Bacilli</taxon>
        <taxon>Bacillales</taxon>
        <taxon>Bacillaceae</taxon>
        <taxon>Bacillus</taxon>
    </lineage>
</organism>
<reference evidence="4 5" key="1">
    <citation type="submission" date="2019-08" db="EMBL/GenBank/DDBJ databases">
        <title>Bacillus genomes from the desert of Cuatro Cienegas, Coahuila.</title>
        <authorList>
            <person name="Olmedo-Alvarez G."/>
        </authorList>
    </citation>
    <scope>NUCLEOTIDE SEQUENCE [LARGE SCALE GENOMIC DNA]</scope>
    <source>
        <strain evidence="3 5">CH37_1T</strain>
        <strain evidence="2 4">CH446_14T</strain>
    </source>
</reference>
<dbReference type="Proteomes" id="UP000323732">
    <property type="component" value="Unassembled WGS sequence"/>
</dbReference>
<dbReference type="EMBL" id="VTER01000001">
    <property type="protein sequence ID" value="TYS52331.1"/>
    <property type="molecule type" value="Genomic_DNA"/>
</dbReference>
<evidence type="ECO:0008006" key="6">
    <source>
        <dbReference type="Google" id="ProtNLM"/>
    </source>
</evidence>
<dbReference type="Proteomes" id="UP000322139">
    <property type="component" value="Unassembled WGS sequence"/>
</dbReference>
<evidence type="ECO:0000313" key="2">
    <source>
        <dbReference type="EMBL" id="TYS52331.1"/>
    </source>
</evidence>
<evidence type="ECO:0000313" key="5">
    <source>
        <dbReference type="Proteomes" id="UP000323732"/>
    </source>
</evidence>
<evidence type="ECO:0000313" key="3">
    <source>
        <dbReference type="EMBL" id="TYS64835.1"/>
    </source>
</evidence>
<gene>
    <name evidence="3" type="ORF">FZD47_05555</name>
    <name evidence="2" type="ORF">FZD51_01465</name>
</gene>
<feature type="compositionally biased region" description="Polar residues" evidence="1">
    <location>
        <begin position="70"/>
        <end position="80"/>
    </location>
</feature>
<protein>
    <recommendedName>
        <fullName evidence="6">Spore germination protein</fullName>
    </recommendedName>
</protein>
<dbReference type="EMBL" id="VTES01000002">
    <property type="protein sequence ID" value="TYS64835.1"/>
    <property type="molecule type" value="Genomic_DNA"/>
</dbReference>
<name>A0A5D4SN63_9BACI</name>